<evidence type="ECO:0000256" key="6">
    <source>
        <dbReference type="ARBA" id="ARBA00022777"/>
    </source>
</evidence>
<feature type="transmembrane region" description="Helical" evidence="9">
    <location>
        <begin position="245"/>
        <end position="271"/>
    </location>
</feature>
<dbReference type="GO" id="GO:0016020">
    <property type="term" value="C:membrane"/>
    <property type="evidence" value="ECO:0007669"/>
    <property type="project" value="InterPro"/>
</dbReference>
<feature type="transmembrane region" description="Helical" evidence="9">
    <location>
        <begin position="140"/>
        <end position="161"/>
    </location>
</feature>
<reference evidence="12" key="1">
    <citation type="submission" date="2016-06" db="EMBL/GenBank/DDBJ databases">
        <authorList>
            <person name="Varghese N."/>
            <person name="Submissions Spin"/>
        </authorList>
    </citation>
    <scope>NUCLEOTIDE SEQUENCE [LARGE SCALE GENOMIC DNA]</scope>
    <source>
        <strain evidence="12">DSM 43909</strain>
    </source>
</reference>
<dbReference type="Pfam" id="PF07730">
    <property type="entry name" value="HisKA_3"/>
    <property type="match status" value="1"/>
</dbReference>
<evidence type="ECO:0000256" key="4">
    <source>
        <dbReference type="ARBA" id="ARBA00022679"/>
    </source>
</evidence>
<dbReference type="Gene3D" id="1.20.5.1930">
    <property type="match status" value="1"/>
</dbReference>
<evidence type="ECO:0000313" key="11">
    <source>
        <dbReference type="EMBL" id="SCF26057.1"/>
    </source>
</evidence>
<feature type="domain" description="Histidine kinase/HSP90-like ATPase" evidence="10">
    <location>
        <begin position="571"/>
        <end position="662"/>
    </location>
</feature>
<dbReference type="SUPFAM" id="SSF55874">
    <property type="entry name" value="ATPase domain of HSP90 chaperone/DNA topoisomerase II/histidine kinase"/>
    <property type="match status" value="1"/>
</dbReference>
<dbReference type="Proteomes" id="UP000198242">
    <property type="component" value="Chromosome I"/>
</dbReference>
<dbReference type="PANTHER" id="PTHR24421">
    <property type="entry name" value="NITRATE/NITRITE SENSOR PROTEIN NARX-RELATED"/>
    <property type="match status" value="1"/>
</dbReference>
<feature type="transmembrane region" description="Helical" evidence="9">
    <location>
        <begin position="283"/>
        <end position="308"/>
    </location>
</feature>
<keyword evidence="6 11" id="KW-0418">Kinase</keyword>
<evidence type="ECO:0000256" key="8">
    <source>
        <dbReference type="ARBA" id="ARBA00023012"/>
    </source>
</evidence>
<feature type="transmembrane region" description="Helical" evidence="9">
    <location>
        <begin position="218"/>
        <end position="239"/>
    </location>
</feature>
<dbReference type="GO" id="GO:0005524">
    <property type="term" value="F:ATP binding"/>
    <property type="evidence" value="ECO:0007669"/>
    <property type="project" value="UniProtKB-KW"/>
</dbReference>
<dbReference type="EMBL" id="LT607411">
    <property type="protein sequence ID" value="SCF26057.1"/>
    <property type="molecule type" value="Genomic_DNA"/>
</dbReference>
<feature type="transmembrane region" description="Helical" evidence="9">
    <location>
        <begin position="105"/>
        <end position="128"/>
    </location>
</feature>
<keyword evidence="5" id="KW-0547">Nucleotide-binding</keyword>
<keyword evidence="8" id="KW-0902">Two-component regulatory system</keyword>
<dbReference type="AlphaFoldDB" id="A0A1C4YZJ2"/>
<organism evidence="11 12">
    <name type="scientific">Micromonospora viridifaciens</name>
    <dbReference type="NCBI Taxonomy" id="1881"/>
    <lineage>
        <taxon>Bacteria</taxon>
        <taxon>Bacillati</taxon>
        <taxon>Actinomycetota</taxon>
        <taxon>Actinomycetes</taxon>
        <taxon>Micromonosporales</taxon>
        <taxon>Micromonosporaceae</taxon>
        <taxon>Micromonospora</taxon>
    </lineage>
</organism>
<evidence type="ECO:0000313" key="12">
    <source>
        <dbReference type="Proteomes" id="UP000198242"/>
    </source>
</evidence>
<comment type="catalytic activity">
    <reaction evidence="1">
        <text>ATP + protein L-histidine = ADP + protein N-phospho-L-histidine.</text>
        <dbReference type="EC" id="2.7.13.3"/>
    </reaction>
</comment>
<sequence length="668" mass="70068">MTGLRPSRVVAVAGLVLSVVCYAVTVVGAGFVAGVTPPAAADIVWFTGFLAFPLVGAVIAAHRPANRVGWLFLAVGVLQFGAAILDGLAQHALLTCPGCAAGPLLVLAQNALFAVAWVCATTYPLLLFPDGDPPTPRWRWVLHATTGALVLLVASVVLTPGRVVEDDPADNPFGVPALSSIAPLVTTGTLFALLGLTLVAMTSFIVRWRRAGGVDRRRLAWLALAALVFIGTTLAGLLVDRWTPSWVGALLEGIGIAALPVAVGMAILRAGLFDIASALDHTLTWTALSAIVVVTYLGSLAATSAVLAPEGSRGASLVVTAVVAVSLNPVKDRLLRGIDRVLFGDRDRPYQVITGLAERLSRTVALEELLHIVTETLTTMLRVPYARVVLDADVDPPPGALAFPLVSNGRQEGTLLVGQRGGRARFEARERDLLADVAGQIAVAVRATRLEEDLRESRERIVRAREEERRRMRRDLHDGLGPLLAAASLQIDVLADRVADDPGAHPLTTKIKSVISQSVTDVRQIVHGLRPPSLDDLGLPGVVREHAAALCAAGLDVEVDCPDDLGITSAAVEVAAYRIVTEAMTNVVRHAGAARCRVVLAVEGGWLRLDVTDDGRGLSVPHRDGVGLASMRARADELGGTVTIEPGADGGTRVSALLPVPGASETGS</sequence>
<protein>
    <recommendedName>
        <fullName evidence="2">histidine kinase</fullName>
        <ecNumber evidence="2">2.7.13.3</ecNumber>
    </recommendedName>
</protein>
<dbReference type="GO" id="GO:0046983">
    <property type="term" value="F:protein dimerization activity"/>
    <property type="evidence" value="ECO:0007669"/>
    <property type="project" value="InterPro"/>
</dbReference>
<dbReference type="Pfam" id="PF02518">
    <property type="entry name" value="HATPase_c"/>
    <property type="match status" value="1"/>
</dbReference>
<dbReference type="Gene3D" id="3.30.450.40">
    <property type="match status" value="1"/>
</dbReference>
<keyword evidence="7" id="KW-0067">ATP-binding</keyword>
<dbReference type="PANTHER" id="PTHR24421:SF10">
    <property type="entry name" value="NITRATE_NITRITE SENSOR PROTEIN NARQ"/>
    <property type="match status" value="1"/>
</dbReference>
<evidence type="ECO:0000256" key="5">
    <source>
        <dbReference type="ARBA" id="ARBA00022741"/>
    </source>
</evidence>
<accession>A0A1C4YZJ2</accession>
<name>A0A1C4YZJ2_MICVI</name>
<dbReference type="InterPro" id="IPR003594">
    <property type="entry name" value="HATPase_dom"/>
</dbReference>
<evidence type="ECO:0000256" key="9">
    <source>
        <dbReference type="SAM" id="Phobius"/>
    </source>
</evidence>
<evidence type="ECO:0000259" key="10">
    <source>
        <dbReference type="SMART" id="SM00387"/>
    </source>
</evidence>
<evidence type="ECO:0000256" key="2">
    <source>
        <dbReference type="ARBA" id="ARBA00012438"/>
    </source>
</evidence>
<keyword evidence="9" id="KW-0812">Transmembrane</keyword>
<evidence type="ECO:0000256" key="1">
    <source>
        <dbReference type="ARBA" id="ARBA00000085"/>
    </source>
</evidence>
<dbReference type="InterPro" id="IPR029016">
    <property type="entry name" value="GAF-like_dom_sf"/>
</dbReference>
<keyword evidence="3" id="KW-0597">Phosphoprotein</keyword>
<dbReference type="InterPro" id="IPR011712">
    <property type="entry name" value="Sig_transdc_His_kin_sub3_dim/P"/>
</dbReference>
<feature type="transmembrane region" description="Helical" evidence="9">
    <location>
        <begin position="68"/>
        <end position="85"/>
    </location>
</feature>
<dbReference type="GO" id="GO:0000155">
    <property type="term" value="F:phosphorelay sensor kinase activity"/>
    <property type="evidence" value="ECO:0007669"/>
    <property type="project" value="InterPro"/>
</dbReference>
<gene>
    <name evidence="11" type="ORF">GA0074695_4897</name>
</gene>
<proteinExistence type="predicted"/>
<dbReference type="EC" id="2.7.13.3" evidence="2"/>
<dbReference type="InterPro" id="IPR036890">
    <property type="entry name" value="HATPase_C_sf"/>
</dbReference>
<dbReference type="SMART" id="SM00387">
    <property type="entry name" value="HATPase_c"/>
    <property type="match status" value="1"/>
</dbReference>
<dbReference type="OrthoDB" id="227596at2"/>
<keyword evidence="4" id="KW-0808">Transferase</keyword>
<dbReference type="InterPro" id="IPR050482">
    <property type="entry name" value="Sensor_HK_TwoCompSys"/>
</dbReference>
<keyword evidence="9" id="KW-0472">Membrane</keyword>
<evidence type="ECO:0000256" key="7">
    <source>
        <dbReference type="ARBA" id="ARBA00022840"/>
    </source>
</evidence>
<dbReference type="RefSeq" id="WP_157744620.1">
    <property type="nucleotide sequence ID" value="NZ_LT607411.1"/>
</dbReference>
<dbReference type="CDD" id="cd16917">
    <property type="entry name" value="HATPase_UhpB-NarQ-NarX-like"/>
    <property type="match status" value="1"/>
</dbReference>
<dbReference type="Gene3D" id="3.30.565.10">
    <property type="entry name" value="Histidine kinase-like ATPase, C-terminal domain"/>
    <property type="match status" value="1"/>
</dbReference>
<keyword evidence="12" id="KW-1185">Reference proteome</keyword>
<dbReference type="SUPFAM" id="SSF55781">
    <property type="entry name" value="GAF domain-like"/>
    <property type="match status" value="1"/>
</dbReference>
<keyword evidence="9" id="KW-1133">Transmembrane helix</keyword>
<evidence type="ECO:0000256" key="3">
    <source>
        <dbReference type="ARBA" id="ARBA00022553"/>
    </source>
</evidence>
<feature type="transmembrane region" description="Helical" evidence="9">
    <location>
        <begin position="43"/>
        <end position="61"/>
    </location>
</feature>
<feature type="transmembrane region" description="Helical" evidence="9">
    <location>
        <begin position="9"/>
        <end position="31"/>
    </location>
</feature>
<feature type="transmembrane region" description="Helical" evidence="9">
    <location>
        <begin position="181"/>
        <end position="206"/>
    </location>
</feature>